<dbReference type="Pfam" id="PF17288">
    <property type="entry name" value="Terminase_3C"/>
    <property type="match status" value="1"/>
</dbReference>
<dbReference type="STRING" id="469378.Ccur_02810"/>
<feature type="domain" description="Phage terminase large subunit C-terminal" evidence="3">
    <location>
        <begin position="319"/>
        <end position="418"/>
    </location>
</feature>
<accession>C7MM68</accession>
<evidence type="ECO:0000256" key="1">
    <source>
        <dbReference type="SAM" id="Phobius"/>
    </source>
</evidence>
<dbReference type="KEGG" id="ccu:Ccur_02810"/>
<organism evidence="4 5">
    <name type="scientific">Cryptobacterium curtum (strain ATCC 700683 / DSM 15641 / CCUG 43107 / 12-3)</name>
    <dbReference type="NCBI Taxonomy" id="469378"/>
    <lineage>
        <taxon>Bacteria</taxon>
        <taxon>Bacillati</taxon>
        <taxon>Actinomycetota</taxon>
        <taxon>Coriobacteriia</taxon>
        <taxon>Eggerthellales</taxon>
        <taxon>Eggerthellaceae</taxon>
        <taxon>Cryptobacterium</taxon>
    </lineage>
</organism>
<evidence type="ECO:0000259" key="2">
    <source>
        <dbReference type="Pfam" id="PF04466"/>
    </source>
</evidence>
<keyword evidence="1" id="KW-1133">Transmembrane helix</keyword>
<dbReference type="InterPro" id="IPR027417">
    <property type="entry name" value="P-loop_NTPase"/>
</dbReference>
<sequence>MINAARLIISHFHSILADVFAECGHHEYWLEGGRGSTKSSFISLVIVLLVATFPWVNAVVFRRQANTLRDTVYGQFLWAIGALGLDGCFYTSKSPLEIVYLRTGQKIIFRGLDDPKKRKGAVFPVGYCAVQWFEELDEFNGWDDISSTLRTYRRGGSRFWTFYSYNPPRSLWSWVNKKALEMQRKRGCVVDHSTYLDVIDGGHSDWLGEKFIEDADYEKEEHPTGYRWEFLGEITGTGGSVFENVVQVSLSDKEVESFDNLRCGVDWGWFPDPWRFVMCEWQPARRRLVLFRELSANRTTPQDTGAMVREALTYRDARHKEPTYHRDAVWCDSAEPSSIDIYRRQCGLNARAADKGGMRRVSYQWLEGLREIAIDPERCPRAWEEFTLCEYAKDRAGRWLDDYNDGNDHSIDAVRYAMMRECVRGA</sequence>
<proteinExistence type="predicted"/>
<keyword evidence="1" id="KW-0812">Transmembrane</keyword>
<evidence type="ECO:0000313" key="4">
    <source>
        <dbReference type="EMBL" id="ACU94008.1"/>
    </source>
</evidence>
<dbReference type="AlphaFoldDB" id="C7MM68"/>
<dbReference type="InterPro" id="IPR035412">
    <property type="entry name" value="Terminase_L_N"/>
</dbReference>
<evidence type="ECO:0000259" key="3">
    <source>
        <dbReference type="Pfam" id="PF17288"/>
    </source>
</evidence>
<dbReference type="OrthoDB" id="479677at2"/>
<dbReference type="InterPro" id="IPR052380">
    <property type="entry name" value="Viral_DNA_packaging_terminase"/>
</dbReference>
<dbReference type="HOGENOM" id="CLU_035697_3_0_11"/>
<reference evidence="4 5" key="1">
    <citation type="journal article" date="2009" name="Stand. Genomic Sci.">
        <title>Complete genome sequence of Cryptobacterium curtum type strain (12-3).</title>
        <authorList>
            <person name="Mavrommatis K."/>
            <person name="Pukall R."/>
            <person name="Rohde C."/>
            <person name="Chen F."/>
            <person name="Sims D."/>
            <person name="Brettin T."/>
            <person name="Kuske C."/>
            <person name="Detter J.C."/>
            <person name="Han C."/>
            <person name="Lapidus A."/>
            <person name="Copeland A."/>
            <person name="Glavina Del Rio T."/>
            <person name="Nolan M."/>
            <person name="Lucas S."/>
            <person name="Tice H."/>
            <person name="Cheng J.F."/>
            <person name="Bruce D."/>
            <person name="Goodwin L."/>
            <person name="Pitluck S."/>
            <person name="Ovchinnikova G."/>
            <person name="Pati A."/>
            <person name="Ivanova N."/>
            <person name="Chen A."/>
            <person name="Palaniappan K."/>
            <person name="Chain P."/>
            <person name="D'haeseleer P."/>
            <person name="Goker M."/>
            <person name="Bristow J."/>
            <person name="Eisen J.A."/>
            <person name="Markowitz V."/>
            <person name="Hugenholtz P."/>
            <person name="Rohde M."/>
            <person name="Klenk H.P."/>
            <person name="Kyrpides N.C."/>
        </authorList>
    </citation>
    <scope>NUCLEOTIDE SEQUENCE [LARGE SCALE GENOMIC DNA]</scope>
    <source>
        <strain evidence="5">ATCC 700683 / DSM 15641 / 12-3</strain>
    </source>
</reference>
<feature type="domain" description="Phage terminase large subunit N-terminal" evidence="2">
    <location>
        <begin position="30"/>
        <end position="233"/>
    </location>
</feature>
<gene>
    <name evidence="4" type="ordered locus">Ccur_02810</name>
</gene>
<dbReference type="eggNOG" id="COG1783">
    <property type="taxonomic scope" value="Bacteria"/>
</dbReference>
<dbReference type="EMBL" id="CP001682">
    <property type="protein sequence ID" value="ACU94008.1"/>
    <property type="molecule type" value="Genomic_DNA"/>
</dbReference>
<evidence type="ECO:0000313" key="5">
    <source>
        <dbReference type="Proteomes" id="UP000000954"/>
    </source>
</evidence>
<dbReference type="RefSeq" id="WP_012802696.1">
    <property type="nucleotide sequence ID" value="NC_013170.1"/>
</dbReference>
<dbReference type="Pfam" id="PF04466">
    <property type="entry name" value="Terminase_3"/>
    <property type="match status" value="1"/>
</dbReference>
<dbReference type="PANTHER" id="PTHR39184:SF1">
    <property type="entry name" value="PBSX PHAGE TERMINASE LARGE SUBUNIT"/>
    <property type="match status" value="1"/>
</dbReference>
<dbReference type="Proteomes" id="UP000000954">
    <property type="component" value="Chromosome"/>
</dbReference>
<keyword evidence="1" id="KW-0472">Membrane</keyword>
<name>C7MM68_CRYCD</name>
<dbReference type="PANTHER" id="PTHR39184">
    <property type="match status" value="1"/>
</dbReference>
<dbReference type="Gene3D" id="3.30.420.280">
    <property type="match status" value="1"/>
</dbReference>
<feature type="transmembrane region" description="Helical" evidence="1">
    <location>
        <begin position="41"/>
        <end position="60"/>
    </location>
</feature>
<dbReference type="Gene3D" id="3.40.50.300">
    <property type="entry name" value="P-loop containing nucleotide triphosphate hydrolases"/>
    <property type="match status" value="1"/>
</dbReference>
<keyword evidence="5" id="KW-1185">Reference proteome</keyword>
<dbReference type="InterPro" id="IPR035413">
    <property type="entry name" value="Terminase_L_C"/>
</dbReference>
<protein>
    <submittedName>
        <fullName evidence="4">Phage terminase, large subunit, PBSX family</fullName>
    </submittedName>
</protein>